<name>A0A7L1S559_9PASS</name>
<dbReference type="InterPro" id="IPR033113">
    <property type="entry name" value="PLA2_histidine"/>
</dbReference>
<dbReference type="FunFam" id="1.20.90.10:FF:000001">
    <property type="entry name" value="Basic phospholipase A2 homolog"/>
    <property type="match status" value="1"/>
</dbReference>
<dbReference type="GO" id="GO:0050482">
    <property type="term" value="P:arachidonate secretion"/>
    <property type="evidence" value="ECO:0007669"/>
    <property type="project" value="InterPro"/>
</dbReference>
<dbReference type="SUPFAM" id="SSF48619">
    <property type="entry name" value="Phospholipase A2, PLA2"/>
    <property type="match status" value="1"/>
</dbReference>
<feature type="disulfide bond" evidence="6">
    <location>
        <begin position="48"/>
        <end position="64"/>
    </location>
</feature>
<gene>
    <name evidence="10" type="primary">Pa2bt</name>
    <name evidence="10" type="ORF">LOCOCH_R13883</name>
</gene>
<dbReference type="GO" id="GO:0005543">
    <property type="term" value="F:phospholipid binding"/>
    <property type="evidence" value="ECO:0007669"/>
    <property type="project" value="TreeGrafter"/>
</dbReference>
<evidence type="ECO:0000256" key="4">
    <source>
        <dbReference type="PIRSR" id="PIRSR601211-1"/>
    </source>
</evidence>
<feature type="chain" id="PRO_5029675815" evidence="8">
    <location>
        <begin position="21"/>
        <end position="137"/>
    </location>
</feature>
<feature type="disulfide bond" evidence="6">
    <location>
        <begin position="97"/>
        <end position="108"/>
    </location>
</feature>
<evidence type="ECO:0000259" key="9">
    <source>
        <dbReference type="SMART" id="SM00085"/>
    </source>
</evidence>
<dbReference type="GO" id="GO:0005576">
    <property type="term" value="C:extracellular region"/>
    <property type="evidence" value="ECO:0007669"/>
    <property type="project" value="UniProtKB-SubCell"/>
</dbReference>
<dbReference type="InterPro" id="IPR036444">
    <property type="entry name" value="PLipase_A2_dom_sf"/>
</dbReference>
<feature type="disulfide bond" evidence="6">
    <location>
        <begin position="70"/>
        <end position="110"/>
    </location>
</feature>
<feature type="active site" evidence="4">
    <location>
        <position position="67"/>
    </location>
</feature>
<feature type="binding site" evidence="5">
    <location>
        <position position="49"/>
    </location>
    <ligand>
        <name>Ca(2+)</name>
        <dbReference type="ChEBI" id="CHEBI:29108"/>
    </ligand>
</feature>
<dbReference type="GO" id="GO:0006644">
    <property type="term" value="P:phospholipid metabolic process"/>
    <property type="evidence" value="ECO:0007669"/>
    <property type="project" value="InterPro"/>
</dbReference>
<keyword evidence="11" id="KW-1185">Reference proteome</keyword>
<evidence type="ECO:0000256" key="6">
    <source>
        <dbReference type="PIRSR" id="PIRSR601211-3"/>
    </source>
</evidence>
<dbReference type="Pfam" id="PF00068">
    <property type="entry name" value="Phospholip_A2_1"/>
    <property type="match status" value="1"/>
</dbReference>
<dbReference type="GO" id="GO:0005509">
    <property type="term" value="F:calcium ion binding"/>
    <property type="evidence" value="ECO:0007669"/>
    <property type="project" value="InterPro"/>
</dbReference>
<protein>
    <submittedName>
        <fullName evidence="10">PA2BT phospholipase</fullName>
    </submittedName>
</protein>
<feature type="disulfide bond" evidence="6">
    <location>
        <begin position="63"/>
        <end position="117"/>
    </location>
</feature>
<evidence type="ECO:0000256" key="8">
    <source>
        <dbReference type="SAM" id="SignalP"/>
    </source>
</evidence>
<keyword evidence="5" id="KW-0479">Metal-binding</keyword>
<feature type="non-terminal residue" evidence="10">
    <location>
        <position position="137"/>
    </location>
</feature>
<keyword evidence="5" id="KW-0106">Calcium</keyword>
<dbReference type="Gene3D" id="1.20.90.10">
    <property type="entry name" value="Phospholipase A2 domain"/>
    <property type="match status" value="1"/>
</dbReference>
<comment type="cofactor">
    <cofactor evidence="5">
        <name>Ca(2+)</name>
        <dbReference type="ChEBI" id="CHEBI:29108"/>
    </cofactor>
    <text evidence="5">Binds 1 Ca(2+) ion per subunit.</text>
</comment>
<evidence type="ECO:0000313" key="10">
    <source>
        <dbReference type="EMBL" id="NXO43247.1"/>
    </source>
</evidence>
<comment type="similarity">
    <text evidence="7">Belongs to the phospholipase A2 family.</text>
</comment>
<evidence type="ECO:0000256" key="2">
    <source>
        <dbReference type="ARBA" id="ARBA00022525"/>
    </source>
</evidence>
<dbReference type="GO" id="GO:0016042">
    <property type="term" value="P:lipid catabolic process"/>
    <property type="evidence" value="ECO:0007669"/>
    <property type="project" value="InterPro"/>
</dbReference>
<feature type="active site" evidence="4">
    <location>
        <position position="111"/>
    </location>
</feature>
<proteinExistence type="inferred from homology"/>
<feature type="non-terminal residue" evidence="10">
    <location>
        <position position="1"/>
    </location>
</feature>
<evidence type="ECO:0000256" key="7">
    <source>
        <dbReference type="RuleBase" id="RU003654"/>
    </source>
</evidence>
<dbReference type="GO" id="GO:0047498">
    <property type="term" value="F:calcium-dependent phospholipase A2 activity"/>
    <property type="evidence" value="ECO:0007669"/>
    <property type="project" value="TreeGrafter"/>
</dbReference>
<organism evidence="10 11">
    <name type="scientific">Helopsaltes ochotensis</name>
    <name type="common">Middendorff's grasshopper-warbler</name>
    <dbReference type="NCBI Taxonomy" id="3150915"/>
    <lineage>
        <taxon>Eukaryota</taxon>
        <taxon>Metazoa</taxon>
        <taxon>Chordata</taxon>
        <taxon>Craniata</taxon>
        <taxon>Vertebrata</taxon>
        <taxon>Euteleostomi</taxon>
        <taxon>Archelosauria</taxon>
        <taxon>Archosauria</taxon>
        <taxon>Dinosauria</taxon>
        <taxon>Saurischia</taxon>
        <taxon>Theropoda</taxon>
        <taxon>Coelurosauria</taxon>
        <taxon>Aves</taxon>
        <taxon>Neognathae</taxon>
        <taxon>Neoaves</taxon>
        <taxon>Telluraves</taxon>
        <taxon>Australaves</taxon>
        <taxon>Passeriformes</taxon>
        <taxon>Sylvioidea</taxon>
        <taxon>Locustellidae</taxon>
        <taxon>Helopsaltes</taxon>
    </lineage>
</organism>
<evidence type="ECO:0000256" key="5">
    <source>
        <dbReference type="PIRSR" id="PIRSR601211-2"/>
    </source>
</evidence>
<keyword evidence="3 6" id="KW-1015">Disulfide bond</keyword>
<feature type="domain" description="Phospholipase A2-like central" evidence="9">
    <location>
        <begin position="21"/>
        <end position="136"/>
    </location>
</feature>
<dbReference type="PROSITE" id="PS00118">
    <property type="entry name" value="PA2_HIS"/>
    <property type="match status" value="1"/>
</dbReference>
<dbReference type="Proteomes" id="UP000572057">
    <property type="component" value="Unassembled WGS sequence"/>
</dbReference>
<accession>A0A7L1S559</accession>
<feature type="disulfide bond" evidence="6">
    <location>
        <begin position="79"/>
        <end position="103"/>
    </location>
</feature>
<evidence type="ECO:0000256" key="3">
    <source>
        <dbReference type="ARBA" id="ARBA00023157"/>
    </source>
</evidence>
<feature type="signal peptide" evidence="8">
    <location>
        <begin position="1"/>
        <end position="20"/>
    </location>
</feature>
<reference evidence="11" key="1">
    <citation type="submission" date="2019-09" db="EMBL/GenBank/DDBJ databases">
        <title>Bird 10,000 Genomes (B10K) Project - Family phase.</title>
        <authorList>
            <person name="Zhang G."/>
        </authorList>
    </citation>
    <scope>NUCLEOTIDE SEQUENCE [LARGE SCALE GENOMIC DNA]</scope>
</reference>
<evidence type="ECO:0000313" key="11">
    <source>
        <dbReference type="Proteomes" id="UP000572057"/>
    </source>
</evidence>
<evidence type="ECO:0000256" key="1">
    <source>
        <dbReference type="ARBA" id="ARBA00004613"/>
    </source>
</evidence>
<dbReference type="AlphaFoldDB" id="A0A7L1S559"/>
<dbReference type="InterPro" id="IPR016090">
    <property type="entry name" value="PLA2-like_dom"/>
</dbReference>
<dbReference type="GO" id="GO:0042130">
    <property type="term" value="P:negative regulation of T cell proliferation"/>
    <property type="evidence" value="ECO:0007669"/>
    <property type="project" value="TreeGrafter"/>
</dbReference>
<comment type="caution">
    <text evidence="10">The sequence shown here is derived from an EMBL/GenBank/DDBJ whole genome shotgun (WGS) entry which is preliminary data.</text>
</comment>
<dbReference type="SMART" id="SM00085">
    <property type="entry name" value="PA2c"/>
    <property type="match status" value="1"/>
</dbReference>
<feature type="binding site" evidence="5">
    <location>
        <position position="51"/>
    </location>
    <ligand>
        <name>Ca(2+)</name>
        <dbReference type="ChEBI" id="CHEBI:29108"/>
    </ligand>
</feature>
<sequence>MNVLLGLSVLFVGGLSPAHGSLLELHTMISEATGRNALLYYGFYGCYCGLGGQGQPRDASDRCCQLHDTCYQNLLEYNCDAKTELYNYNWHRDRLSCGLGSRCSYLSCECDRSLALCLRRNSRSYRKSYQFYPKCLC</sequence>
<dbReference type="PRINTS" id="PR00389">
    <property type="entry name" value="PHPHLIPASEA2"/>
</dbReference>
<comment type="subcellular location">
    <subcellularLocation>
        <location evidence="1">Secreted</location>
    </subcellularLocation>
</comment>
<keyword evidence="2" id="KW-0964">Secreted</keyword>
<dbReference type="OrthoDB" id="5841574at2759"/>
<feature type="binding site" evidence="5">
    <location>
        <position position="68"/>
    </location>
    <ligand>
        <name>Ca(2+)</name>
        <dbReference type="ChEBI" id="CHEBI:29108"/>
    </ligand>
</feature>
<dbReference type="PANTHER" id="PTHR11716">
    <property type="entry name" value="PHOSPHOLIPASE A2 FAMILY MEMBER"/>
    <property type="match status" value="1"/>
</dbReference>
<dbReference type="EMBL" id="VXBM01001159">
    <property type="protein sequence ID" value="NXO43247.1"/>
    <property type="molecule type" value="Genomic_DNA"/>
</dbReference>
<dbReference type="CDD" id="cd00125">
    <property type="entry name" value="PLA2c"/>
    <property type="match status" value="1"/>
</dbReference>
<dbReference type="InterPro" id="IPR001211">
    <property type="entry name" value="PLA2"/>
</dbReference>
<feature type="binding site" evidence="5">
    <location>
        <position position="47"/>
    </location>
    <ligand>
        <name>Ca(2+)</name>
        <dbReference type="ChEBI" id="CHEBI:29108"/>
    </ligand>
</feature>
<dbReference type="PANTHER" id="PTHR11716:SF9">
    <property type="entry name" value="PHOSPHOLIPASE A2, MEMBRANE ASSOCIATED"/>
    <property type="match status" value="1"/>
</dbReference>
<keyword evidence="8" id="KW-0732">Signal</keyword>